<dbReference type="Gene3D" id="3.40.50.150">
    <property type="entry name" value="Vaccinia Virus protein VP39"/>
    <property type="match status" value="1"/>
</dbReference>
<dbReference type="PANTHER" id="PTHR45875:SF1">
    <property type="entry name" value="METHYLTRANSFERASE N6AMT1"/>
    <property type="match status" value="1"/>
</dbReference>
<evidence type="ECO:0000313" key="7">
    <source>
        <dbReference type="Proteomes" id="UP001162131"/>
    </source>
</evidence>
<keyword evidence="2" id="KW-0489">Methyltransferase</keyword>
<dbReference type="PANTHER" id="PTHR45875">
    <property type="entry name" value="METHYLTRANSFERASE N6AMT1"/>
    <property type="match status" value="1"/>
</dbReference>
<evidence type="ECO:0000256" key="4">
    <source>
        <dbReference type="ARBA" id="ARBA00022691"/>
    </source>
</evidence>
<dbReference type="GO" id="GO:0032259">
    <property type="term" value="P:methylation"/>
    <property type="evidence" value="ECO:0007669"/>
    <property type="project" value="UniProtKB-KW"/>
</dbReference>
<organism evidence="6 7">
    <name type="scientific">Blepharisma stoltei</name>
    <dbReference type="NCBI Taxonomy" id="1481888"/>
    <lineage>
        <taxon>Eukaryota</taxon>
        <taxon>Sar</taxon>
        <taxon>Alveolata</taxon>
        <taxon>Ciliophora</taxon>
        <taxon>Postciliodesmatophora</taxon>
        <taxon>Heterotrichea</taxon>
        <taxon>Heterotrichida</taxon>
        <taxon>Blepharismidae</taxon>
        <taxon>Blepharisma</taxon>
    </lineage>
</organism>
<evidence type="ECO:0000256" key="2">
    <source>
        <dbReference type="ARBA" id="ARBA00022603"/>
    </source>
</evidence>
<feature type="domain" description="Methyltransferase small" evidence="5">
    <location>
        <begin position="47"/>
        <end position="127"/>
    </location>
</feature>
<evidence type="ECO:0000313" key="6">
    <source>
        <dbReference type="EMBL" id="CAG9323585.1"/>
    </source>
</evidence>
<dbReference type="PROSITE" id="PS00092">
    <property type="entry name" value="N6_MTASE"/>
    <property type="match status" value="1"/>
</dbReference>
<dbReference type="GO" id="GO:0003676">
    <property type="term" value="F:nucleic acid binding"/>
    <property type="evidence" value="ECO:0007669"/>
    <property type="project" value="InterPro"/>
</dbReference>
<gene>
    <name evidence="6" type="ORF">BSTOLATCC_MIC34234</name>
</gene>
<reference evidence="6" key="1">
    <citation type="submission" date="2021-09" db="EMBL/GenBank/DDBJ databases">
        <authorList>
            <consortium name="AG Swart"/>
            <person name="Singh M."/>
            <person name="Singh A."/>
            <person name="Seah K."/>
            <person name="Emmerich C."/>
        </authorList>
    </citation>
    <scope>NUCLEOTIDE SEQUENCE</scope>
    <source>
        <strain evidence="6">ATCC30299</strain>
    </source>
</reference>
<accession>A0AAU9JJA6</accession>
<evidence type="ECO:0000256" key="3">
    <source>
        <dbReference type="ARBA" id="ARBA00022679"/>
    </source>
</evidence>
<dbReference type="GO" id="GO:0035657">
    <property type="term" value="C:eRF1 methyltransferase complex"/>
    <property type="evidence" value="ECO:0007669"/>
    <property type="project" value="TreeGrafter"/>
</dbReference>
<protein>
    <recommendedName>
        <fullName evidence="5">Methyltransferase small domain-containing protein</fullName>
    </recommendedName>
</protein>
<comment type="caution">
    <text evidence="6">The sequence shown here is derived from an EMBL/GenBank/DDBJ whole genome shotgun (WGS) entry which is preliminary data.</text>
</comment>
<dbReference type="GO" id="GO:0008757">
    <property type="term" value="F:S-adenosylmethionine-dependent methyltransferase activity"/>
    <property type="evidence" value="ECO:0007669"/>
    <property type="project" value="TreeGrafter"/>
</dbReference>
<keyword evidence="7" id="KW-1185">Reference proteome</keyword>
<dbReference type="InterPro" id="IPR002052">
    <property type="entry name" value="DNA_methylase_N6_adenine_CS"/>
</dbReference>
<dbReference type="AlphaFoldDB" id="A0AAU9JJA6"/>
<proteinExistence type="inferred from homology"/>
<dbReference type="SUPFAM" id="SSF53335">
    <property type="entry name" value="S-adenosyl-L-methionine-dependent methyltransferases"/>
    <property type="match status" value="1"/>
</dbReference>
<evidence type="ECO:0000256" key="1">
    <source>
        <dbReference type="ARBA" id="ARBA00006149"/>
    </source>
</evidence>
<dbReference type="InterPro" id="IPR007848">
    <property type="entry name" value="Small_mtfrase_dom"/>
</dbReference>
<dbReference type="InterPro" id="IPR052190">
    <property type="entry name" value="Euk-Arch_PrmC-MTase"/>
</dbReference>
<dbReference type="Proteomes" id="UP001162131">
    <property type="component" value="Unassembled WGS sequence"/>
</dbReference>
<dbReference type="EMBL" id="CAJZBQ010000034">
    <property type="protein sequence ID" value="CAG9323585.1"/>
    <property type="molecule type" value="Genomic_DNA"/>
</dbReference>
<dbReference type="GO" id="GO:0008276">
    <property type="term" value="F:protein methyltransferase activity"/>
    <property type="evidence" value="ECO:0007669"/>
    <property type="project" value="TreeGrafter"/>
</dbReference>
<evidence type="ECO:0000259" key="5">
    <source>
        <dbReference type="Pfam" id="PF05175"/>
    </source>
</evidence>
<dbReference type="Pfam" id="PF05175">
    <property type="entry name" value="MTS"/>
    <property type="match status" value="1"/>
</dbReference>
<keyword evidence="3" id="KW-0808">Transferase</keyword>
<sequence>MNIKEVKLSHIKKDDRKKVYPPSQDTFILIDAILNDIEYIKALNPTIVLEIGVGSGAVISSLALNLDNAFFLGFDINIDAVKLTQRTFCENRIEMADVVGIDILKGLNLRNKVDVVICNPPYVTSTREEYLECQNNRDISSSCPGGENGREFIDELLRVVDGILSENGVLYLLYEEENGQFGGINLLTERTGCEGLCVIRRNKNNQTK</sequence>
<dbReference type="CDD" id="cd02440">
    <property type="entry name" value="AdoMet_MTases"/>
    <property type="match status" value="1"/>
</dbReference>
<name>A0AAU9JJA6_9CILI</name>
<dbReference type="InterPro" id="IPR029063">
    <property type="entry name" value="SAM-dependent_MTases_sf"/>
</dbReference>
<keyword evidence="4" id="KW-0949">S-adenosyl-L-methionine</keyword>
<comment type="similarity">
    <text evidence="1">Belongs to the eukaryotic/archaeal PrmC-related family.</text>
</comment>